<dbReference type="GO" id="GO:0006400">
    <property type="term" value="P:tRNA modification"/>
    <property type="evidence" value="ECO:0007669"/>
    <property type="project" value="TreeGrafter"/>
</dbReference>
<proteinExistence type="inferred from homology"/>
<organism evidence="8 9">
    <name type="scientific">Leucocoprinus birnbaumii</name>
    <dbReference type="NCBI Taxonomy" id="56174"/>
    <lineage>
        <taxon>Eukaryota</taxon>
        <taxon>Fungi</taxon>
        <taxon>Dikarya</taxon>
        <taxon>Basidiomycota</taxon>
        <taxon>Agaricomycotina</taxon>
        <taxon>Agaricomycetes</taxon>
        <taxon>Agaricomycetidae</taxon>
        <taxon>Agaricales</taxon>
        <taxon>Agaricineae</taxon>
        <taxon>Agaricaceae</taxon>
        <taxon>Leucocoprinus</taxon>
    </lineage>
</organism>
<evidence type="ECO:0000256" key="7">
    <source>
        <dbReference type="SAM" id="MobiDB-lite"/>
    </source>
</evidence>
<comment type="catalytic activity">
    <reaction evidence="5 6">
        <text>queuosine 5'-phosphate + H2O = queuine + D-ribose 5-phosphate</text>
        <dbReference type="Rhea" id="RHEA:75387"/>
        <dbReference type="ChEBI" id="CHEBI:15377"/>
        <dbReference type="ChEBI" id="CHEBI:17433"/>
        <dbReference type="ChEBI" id="CHEBI:78346"/>
        <dbReference type="ChEBI" id="CHEBI:194371"/>
    </reaction>
    <physiologicalReaction direction="left-to-right" evidence="5 6">
        <dbReference type="Rhea" id="RHEA:75388"/>
    </physiologicalReaction>
</comment>
<evidence type="ECO:0000256" key="2">
    <source>
        <dbReference type="ARBA" id="ARBA00035119"/>
    </source>
</evidence>
<dbReference type="EMBL" id="JANIEX010000112">
    <property type="protein sequence ID" value="KAJ3573185.1"/>
    <property type="molecule type" value="Genomic_DNA"/>
</dbReference>
<feature type="compositionally biased region" description="Polar residues" evidence="7">
    <location>
        <begin position="66"/>
        <end position="84"/>
    </location>
</feature>
<comment type="caution">
    <text evidence="8">The sequence shown here is derived from an EMBL/GenBank/DDBJ whole genome shotgun (WGS) entry which is preliminary data.</text>
</comment>
<dbReference type="PANTHER" id="PTHR21314:SF0">
    <property type="entry name" value="QUEUOSINE 5'-PHOSPHATE N-GLYCOSYLASE_HYDROLASE"/>
    <property type="match status" value="1"/>
</dbReference>
<dbReference type="GO" id="GO:0016787">
    <property type="term" value="F:hydrolase activity"/>
    <property type="evidence" value="ECO:0007669"/>
    <property type="project" value="UniProtKB-KW"/>
</dbReference>
<dbReference type="PANTHER" id="PTHR21314">
    <property type="entry name" value="QUEUOSINE 5'-PHOSPHATE N-GLYCOSYLASE_HYDROLASE-RELATED"/>
    <property type="match status" value="1"/>
</dbReference>
<sequence length="548" mass="61672">MSSHPYESGRPAVDQSGLPPPIALPSSFAPPTMVDDLPQQGSTQPGDGHIVHAHGNREFGGDIGYPSQQTQQMPVPTLGPNTGQERIMESPPRDTEDSFKKVPFKEQVIGVAQLLIYFSSPRVSRFSTTFRKPVMSVIDCSERHSLLDFDSEKLGIRIESESEMPPHNPVIESSEYAYKATDLVKIDDTGVKVAANYGTSQRYGVEWYASWAEAEKPGGRRQVFTGYWSLVASLDRALWEEDIPFVNPEFYSSETLCPESLIEHVFRPTPESTESMPLIRDRIRIMRENGSILCNVGARLALPHVIFELNYTSKKTFRGSFEGFIDEFHRRYHGQGSALDLVKMVTETFPSFKDQVSYEGRTVCFWKRAQILVAELWAAFYPESPGVPHPLFPSKLGPRIDQLTMFADYRVPQILHHLRILDYPPSLMEALHSGTDLMHGCREEVSLRAASIVAVERVREHIVRSLEEGIEDTHGSSDLENHDADSGVDGDQEVQRGDGKRDYAGVSSVLIDFYLWDLAKRIESGEEKVDGIETAEMAPIHHTRSIWY</sequence>
<evidence type="ECO:0000256" key="5">
    <source>
        <dbReference type="ARBA" id="ARBA00048204"/>
    </source>
</evidence>
<evidence type="ECO:0000256" key="3">
    <source>
        <dbReference type="ARBA" id="ARBA00035306"/>
    </source>
</evidence>
<gene>
    <name evidence="8" type="ORF">NP233_g2602</name>
</gene>
<dbReference type="EC" id="3.2.2.-" evidence="6"/>
<evidence type="ECO:0000256" key="4">
    <source>
        <dbReference type="ARBA" id="ARBA00035393"/>
    </source>
</evidence>
<dbReference type="Proteomes" id="UP001213000">
    <property type="component" value="Unassembled WGS sequence"/>
</dbReference>
<feature type="compositionally biased region" description="Basic and acidic residues" evidence="7">
    <location>
        <begin position="86"/>
        <end position="99"/>
    </location>
</feature>
<keyword evidence="1 6" id="KW-0378">Hydrolase</keyword>
<keyword evidence="9" id="KW-1185">Reference proteome</keyword>
<comment type="function">
    <text evidence="6">Catalyzes the hydrolysis of queuosine 5'-phosphate, releasing the nucleobase queuine (q). Is required for salvage of queuine from exogenous queuosine (Q) that is imported and then converted to queuosine 5'-phosphate intracellularly.</text>
</comment>
<evidence type="ECO:0000313" key="9">
    <source>
        <dbReference type="Proteomes" id="UP001213000"/>
    </source>
</evidence>
<feature type="compositionally biased region" description="Basic and acidic residues" evidence="7">
    <location>
        <begin position="469"/>
        <end position="485"/>
    </location>
</feature>
<evidence type="ECO:0000256" key="1">
    <source>
        <dbReference type="ARBA" id="ARBA00022801"/>
    </source>
</evidence>
<reference evidence="8" key="1">
    <citation type="submission" date="2022-07" db="EMBL/GenBank/DDBJ databases">
        <title>Genome Sequence of Leucocoprinus birnbaumii.</title>
        <authorList>
            <person name="Buettner E."/>
        </authorList>
    </citation>
    <scope>NUCLEOTIDE SEQUENCE</scope>
    <source>
        <strain evidence="8">VT141</strain>
    </source>
</reference>
<evidence type="ECO:0000313" key="8">
    <source>
        <dbReference type="EMBL" id="KAJ3573185.1"/>
    </source>
</evidence>
<dbReference type="Pfam" id="PF10343">
    <property type="entry name" value="Q_salvage"/>
    <property type="match status" value="1"/>
</dbReference>
<name>A0AAD5VYN9_9AGAR</name>
<protein>
    <recommendedName>
        <fullName evidence="3 6">Queuosine 5'-phosphate N-glycosylase/hydrolase</fullName>
        <ecNumber evidence="6">3.2.2.-</ecNumber>
    </recommendedName>
    <alternativeName>
        <fullName evidence="4 6">Queuosine-nucleotide N-glycosylase/hydrolase</fullName>
    </alternativeName>
</protein>
<dbReference type="AlphaFoldDB" id="A0AAD5VYN9"/>
<feature type="region of interest" description="Disordered" evidence="7">
    <location>
        <begin position="1"/>
        <end position="99"/>
    </location>
</feature>
<feature type="region of interest" description="Disordered" evidence="7">
    <location>
        <begin position="469"/>
        <end position="499"/>
    </location>
</feature>
<accession>A0AAD5VYN9</accession>
<dbReference type="InterPro" id="IPR019438">
    <property type="entry name" value="Q_salvage"/>
</dbReference>
<comment type="similarity">
    <text evidence="2 6">Belongs to the QNG1 protein family.</text>
</comment>
<evidence type="ECO:0000256" key="6">
    <source>
        <dbReference type="RuleBase" id="RU365002"/>
    </source>
</evidence>